<keyword evidence="13" id="KW-1185">Reference proteome</keyword>
<dbReference type="Pfam" id="PF23559">
    <property type="entry name" value="WHD_DRP"/>
    <property type="match status" value="1"/>
</dbReference>
<evidence type="ECO:0000313" key="12">
    <source>
        <dbReference type="EnsemblPlants" id="KQJ98872"/>
    </source>
</evidence>
<dbReference type="Gene3D" id="1.10.10.10">
    <property type="entry name" value="Winged helix-like DNA-binding domain superfamily/Winged helix DNA-binding domain"/>
    <property type="match status" value="1"/>
</dbReference>
<evidence type="ECO:0000313" key="11">
    <source>
        <dbReference type="EMBL" id="KQJ98872.2"/>
    </source>
</evidence>
<reference evidence="11 12" key="1">
    <citation type="journal article" date="2010" name="Nature">
        <title>Genome sequencing and analysis of the model grass Brachypodium distachyon.</title>
        <authorList>
            <consortium name="International Brachypodium Initiative"/>
        </authorList>
    </citation>
    <scope>NUCLEOTIDE SEQUENCE [LARGE SCALE GENOMIC DNA]</scope>
    <source>
        <strain evidence="11 12">Bd21</strain>
    </source>
</reference>
<dbReference type="InterPro" id="IPR036388">
    <property type="entry name" value="WH-like_DNA-bd_sf"/>
</dbReference>
<evidence type="ECO:0000259" key="10">
    <source>
        <dbReference type="Pfam" id="PF23598"/>
    </source>
</evidence>
<dbReference type="Gene3D" id="1.20.5.4130">
    <property type="match status" value="1"/>
</dbReference>
<evidence type="ECO:0000256" key="4">
    <source>
        <dbReference type="ARBA" id="ARBA00022741"/>
    </source>
</evidence>
<dbReference type="SUPFAM" id="SSF52058">
    <property type="entry name" value="L domain-like"/>
    <property type="match status" value="1"/>
</dbReference>
<dbReference type="AlphaFoldDB" id="A0A0Q3JKK8"/>
<evidence type="ECO:0000256" key="1">
    <source>
        <dbReference type="ARBA" id="ARBA00008894"/>
    </source>
</evidence>
<dbReference type="EMBL" id="CM000882">
    <property type="protein sequence ID" value="KQJ98872.2"/>
    <property type="molecule type" value="Genomic_DNA"/>
</dbReference>
<feature type="domain" description="Disease resistance R13L4/SHOC-2-like LRR" evidence="10">
    <location>
        <begin position="667"/>
        <end position="716"/>
    </location>
</feature>
<dbReference type="Pfam" id="PF18052">
    <property type="entry name" value="Rx_N"/>
    <property type="match status" value="1"/>
</dbReference>
<dbReference type="Gene3D" id="3.40.50.300">
    <property type="entry name" value="P-loop containing nucleotide triphosphate hydrolases"/>
    <property type="match status" value="1"/>
</dbReference>
<dbReference type="EnsemblPlants" id="KQJ98872">
    <property type="protein sequence ID" value="KQJ98872"/>
    <property type="gene ID" value="BRADI_3g39933v3"/>
</dbReference>
<dbReference type="PANTHER" id="PTHR19338:SF75">
    <property type="entry name" value="OS08G0170100 PROTEIN"/>
    <property type="match status" value="1"/>
</dbReference>
<protein>
    <submittedName>
        <fullName evidence="11 12">Uncharacterized protein</fullName>
    </submittedName>
</protein>
<dbReference type="GO" id="GO:0098542">
    <property type="term" value="P:defense response to other organism"/>
    <property type="evidence" value="ECO:0000318"/>
    <property type="project" value="GO_Central"/>
</dbReference>
<dbReference type="Pfam" id="PF23598">
    <property type="entry name" value="LRR_14"/>
    <property type="match status" value="2"/>
</dbReference>
<dbReference type="InterPro" id="IPR027417">
    <property type="entry name" value="P-loop_NTPase"/>
</dbReference>
<keyword evidence="5" id="KW-0611">Plant defense</keyword>
<feature type="domain" description="Disease resistance R13L4/SHOC-2-like LRR" evidence="10">
    <location>
        <begin position="526"/>
        <end position="646"/>
    </location>
</feature>
<gene>
    <name evidence="11" type="ORF">BRADI_3g39933v3</name>
</gene>
<feature type="domain" description="NB-ARC" evidence="7">
    <location>
        <begin position="296"/>
        <end position="355"/>
    </location>
</feature>
<evidence type="ECO:0000259" key="7">
    <source>
        <dbReference type="Pfam" id="PF00931"/>
    </source>
</evidence>
<dbReference type="Pfam" id="PF00931">
    <property type="entry name" value="NB-ARC"/>
    <property type="match status" value="1"/>
</dbReference>
<keyword evidence="6" id="KW-0175">Coiled coil</keyword>
<dbReference type="SUPFAM" id="SSF52540">
    <property type="entry name" value="P-loop containing nucleoside triphosphate hydrolases"/>
    <property type="match status" value="1"/>
</dbReference>
<evidence type="ECO:0000256" key="6">
    <source>
        <dbReference type="ARBA" id="ARBA00023054"/>
    </source>
</evidence>
<evidence type="ECO:0000256" key="3">
    <source>
        <dbReference type="ARBA" id="ARBA00022737"/>
    </source>
</evidence>
<dbReference type="CDD" id="cd14798">
    <property type="entry name" value="RX-CC_like"/>
    <property type="match status" value="1"/>
</dbReference>
<feature type="domain" description="Disease resistance protein winged helix" evidence="9">
    <location>
        <begin position="420"/>
        <end position="477"/>
    </location>
</feature>
<dbReference type="InterPro" id="IPR032675">
    <property type="entry name" value="LRR_dom_sf"/>
</dbReference>
<dbReference type="InterPro" id="IPR002182">
    <property type="entry name" value="NB-ARC"/>
</dbReference>
<reference evidence="11" key="2">
    <citation type="submission" date="2017-06" db="EMBL/GenBank/DDBJ databases">
        <title>WGS assembly of Brachypodium distachyon.</title>
        <authorList>
            <consortium name="The International Brachypodium Initiative"/>
            <person name="Lucas S."/>
            <person name="Harmon-Smith M."/>
            <person name="Lail K."/>
            <person name="Tice H."/>
            <person name="Grimwood J."/>
            <person name="Bruce D."/>
            <person name="Barry K."/>
            <person name="Shu S."/>
            <person name="Lindquist E."/>
            <person name="Wang M."/>
            <person name="Pitluck S."/>
            <person name="Vogel J.P."/>
            <person name="Garvin D.F."/>
            <person name="Mockler T.C."/>
            <person name="Schmutz J."/>
            <person name="Rokhsar D."/>
            <person name="Bevan M.W."/>
        </authorList>
    </citation>
    <scope>NUCLEOTIDE SEQUENCE</scope>
    <source>
        <strain evidence="11">Bd21</strain>
    </source>
</reference>
<name>A0A0Q3JKK8_BRADI</name>
<keyword evidence="2" id="KW-0433">Leucine-rich repeat</keyword>
<dbReference type="InParanoid" id="A0A0Q3JKK8"/>
<evidence type="ECO:0000259" key="9">
    <source>
        <dbReference type="Pfam" id="PF23559"/>
    </source>
</evidence>
<sequence length="742" mass="84256">MDLATGALGSLLPKLFELLQGEYNLQTGTRKDVKLLEREMKSMGAALCKVARVPRDQLDEQVKIWADDVRELSYEMEDVVDSFLVRVEGPAPAADPDRFKGLMKKMANLFKKGKTRHQIADAIKDIKEQVQEVAARRDRYKVDDAAAANSGTTTTIDPRIMALFKDQRELVGIKEPRDQLIKRLTDEDGVSNTEQKKTWQTTLAKAVYDKLQAGFVRRAFVSVGQNPNLKKVFMDILLQLDKDSCSNATILDEGQLIVKLRGLLEDKSYSLENNIRVRSGLNCFMDSWNTLMYIVHRYLIVIDDIWEIIRCAWVDSNCGSLIITTTRILKVAEETEHVYRHEPLSRDNSRELFYKRLAIAIITIASLLVSRPSEDWSEVYNSIGFGHGDNNQVDNTRKILLFSYYDLSCYLRTCLLHLGIYPEDFEIEKKTLIWKWVAEGEGYFNELINRSMIQPIEIPGEGIITGCRLHDLVLDMILSLSKEVNFVTVLDSNTQCSSSQSNARRLAIQKTVVDYPNLANTSVRHVRSFNATTCSRGMMPLLSSFQLEQLGRLLQLRYLGLPDMDFTELPEEIGNLRFLQTLILGKTKTNQLPQSIGLLRQLRCLHVTYKLTTVSTWIGNLTSLEELYLSTYVSLKVVKELGKLAENSNHCKLIVSFLLLSVPSTKAMLPVWIDSLLLPHLCHLRLNVQNVEPQDVEILGRFPELITLKLHKSMEAGSRLENDLAGNSFAGGAQREYSPKSR</sequence>
<reference evidence="12" key="3">
    <citation type="submission" date="2018-08" db="UniProtKB">
        <authorList>
            <consortium name="EnsemblPlants"/>
        </authorList>
    </citation>
    <scope>IDENTIFICATION</scope>
    <source>
        <strain evidence="12">cv. Bd21</strain>
    </source>
</reference>
<evidence type="ECO:0000256" key="5">
    <source>
        <dbReference type="ARBA" id="ARBA00022821"/>
    </source>
</evidence>
<proteinExistence type="inferred from homology"/>
<dbReference type="Gramene" id="KQJ98872">
    <property type="protein sequence ID" value="KQJ98872"/>
    <property type="gene ID" value="BRADI_3g39933v3"/>
</dbReference>
<evidence type="ECO:0000313" key="13">
    <source>
        <dbReference type="Proteomes" id="UP000008810"/>
    </source>
</evidence>
<dbReference type="Proteomes" id="UP000008810">
    <property type="component" value="Chromosome 3"/>
</dbReference>
<feature type="domain" description="Disease resistance N-terminal" evidence="8">
    <location>
        <begin position="7"/>
        <end position="90"/>
    </location>
</feature>
<dbReference type="InterPro" id="IPR041118">
    <property type="entry name" value="Rx_N"/>
</dbReference>
<comment type="similarity">
    <text evidence="1">Belongs to the disease resistance NB-LRR family.</text>
</comment>
<evidence type="ECO:0000259" key="8">
    <source>
        <dbReference type="Pfam" id="PF18052"/>
    </source>
</evidence>
<accession>A0A0Q3JKK8</accession>
<keyword evidence="4" id="KW-0547">Nucleotide-binding</keyword>
<dbReference type="GO" id="GO:0000166">
    <property type="term" value="F:nucleotide binding"/>
    <property type="evidence" value="ECO:0007669"/>
    <property type="project" value="UniProtKB-KW"/>
</dbReference>
<dbReference type="PANTHER" id="PTHR19338">
    <property type="entry name" value="TRANSLOCASE OF INNER MITOCHONDRIAL MEMBRANE 13 HOMOLOG"/>
    <property type="match status" value="1"/>
</dbReference>
<keyword evidence="3" id="KW-0677">Repeat</keyword>
<dbReference type="OrthoDB" id="3027644at2759"/>
<dbReference type="Gene3D" id="3.80.10.10">
    <property type="entry name" value="Ribonuclease Inhibitor"/>
    <property type="match status" value="1"/>
</dbReference>
<evidence type="ECO:0000256" key="2">
    <source>
        <dbReference type="ARBA" id="ARBA00022614"/>
    </source>
</evidence>
<dbReference type="InterPro" id="IPR038005">
    <property type="entry name" value="RX-like_CC"/>
</dbReference>
<organism evidence="11">
    <name type="scientific">Brachypodium distachyon</name>
    <name type="common">Purple false brome</name>
    <name type="synonym">Trachynia distachya</name>
    <dbReference type="NCBI Taxonomy" id="15368"/>
    <lineage>
        <taxon>Eukaryota</taxon>
        <taxon>Viridiplantae</taxon>
        <taxon>Streptophyta</taxon>
        <taxon>Embryophyta</taxon>
        <taxon>Tracheophyta</taxon>
        <taxon>Spermatophyta</taxon>
        <taxon>Magnoliopsida</taxon>
        <taxon>Liliopsida</taxon>
        <taxon>Poales</taxon>
        <taxon>Poaceae</taxon>
        <taxon>BOP clade</taxon>
        <taxon>Pooideae</taxon>
        <taxon>Stipodae</taxon>
        <taxon>Brachypodieae</taxon>
        <taxon>Brachypodium</taxon>
    </lineage>
</organism>
<dbReference type="InterPro" id="IPR055414">
    <property type="entry name" value="LRR_R13L4/SHOC2-like"/>
</dbReference>
<dbReference type="InterPro" id="IPR058922">
    <property type="entry name" value="WHD_DRP"/>
</dbReference>